<dbReference type="InterPro" id="IPR023716">
    <property type="entry name" value="Prolyl-tRNA_ligase_IIa_type2"/>
</dbReference>
<dbReference type="GO" id="GO:0005524">
    <property type="term" value="F:ATP binding"/>
    <property type="evidence" value="ECO:0007669"/>
    <property type="project" value="UniProtKB-UniRule"/>
</dbReference>
<comment type="caution">
    <text evidence="12">The sequence shown here is derived from an EMBL/GenBank/DDBJ whole genome shotgun (WGS) entry which is preliminary data.</text>
</comment>
<dbReference type="SUPFAM" id="SSF52954">
    <property type="entry name" value="Class II aaRS ABD-related"/>
    <property type="match status" value="1"/>
</dbReference>
<dbReference type="NCBIfam" id="NF008979">
    <property type="entry name" value="PRK12325.1"/>
    <property type="match status" value="1"/>
</dbReference>
<dbReference type="EC" id="6.1.1.15" evidence="10"/>
<dbReference type="GO" id="GO:0006433">
    <property type="term" value="P:prolyl-tRNA aminoacylation"/>
    <property type="evidence" value="ECO:0007669"/>
    <property type="project" value="UniProtKB-UniRule"/>
</dbReference>
<dbReference type="FunFam" id="3.40.50.800:FF:000032">
    <property type="entry name" value="Proline--tRNA ligase"/>
    <property type="match status" value="1"/>
</dbReference>
<dbReference type="InterPro" id="IPR004500">
    <property type="entry name" value="Pro-tRNA-synth_IIa_bac-type"/>
</dbReference>
<accession>A0A401X3W1</accession>
<dbReference type="InterPro" id="IPR044140">
    <property type="entry name" value="ProRS_anticodon_short"/>
</dbReference>
<comment type="function">
    <text evidence="10">Catalyzes the attachment of proline to tRNA(Pro) in a two-step reaction: proline is first activated by ATP to form Pro-AMP and then transferred to the acceptor end of tRNA(Pro).</text>
</comment>
<dbReference type="InterPro" id="IPR002314">
    <property type="entry name" value="aa-tRNA-synt_IIb"/>
</dbReference>
<evidence type="ECO:0000256" key="1">
    <source>
        <dbReference type="ARBA" id="ARBA00004496"/>
    </source>
</evidence>
<dbReference type="SUPFAM" id="SSF55681">
    <property type="entry name" value="Class II aaRS and biotin synthetases"/>
    <property type="match status" value="1"/>
</dbReference>
<dbReference type="InterPro" id="IPR033730">
    <property type="entry name" value="ProRS_core_prok"/>
</dbReference>
<protein>
    <recommendedName>
        <fullName evidence="10">Proline--tRNA ligase</fullName>
        <ecNumber evidence="10">6.1.1.15</ecNumber>
    </recommendedName>
    <alternativeName>
        <fullName evidence="10">Prolyl-tRNA synthetase</fullName>
        <shortName evidence="10">ProRS</shortName>
    </alternativeName>
</protein>
<evidence type="ECO:0000313" key="12">
    <source>
        <dbReference type="EMBL" id="GCD62439.1"/>
    </source>
</evidence>
<dbReference type="Pfam" id="PF00587">
    <property type="entry name" value="tRNA-synt_2b"/>
    <property type="match status" value="1"/>
</dbReference>
<keyword evidence="4 10" id="KW-0436">Ligase</keyword>
<keyword evidence="5 10" id="KW-0547">Nucleotide-binding</keyword>
<keyword evidence="13" id="KW-1185">Reference proteome</keyword>
<evidence type="ECO:0000256" key="7">
    <source>
        <dbReference type="ARBA" id="ARBA00022917"/>
    </source>
</evidence>
<dbReference type="Gene3D" id="3.30.930.10">
    <property type="entry name" value="Bira Bifunctional Protein, Domain 2"/>
    <property type="match status" value="1"/>
</dbReference>
<dbReference type="NCBIfam" id="TIGR00409">
    <property type="entry name" value="proS_fam_II"/>
    <property type="match status" value="1"/>
</dbReference>
<comment type="subunit">
    <text evidence="2 10">Homodimer.</text>
</comment>
<dbReference type="Pfam" id="PF03129">
    <property type="entry name" value="HGTP_anticodon"/>
    <property type="match status" value="1"/>
</dbReference>
<name>A0A401X3W1_ACEPA</name>
<dbReference type="PRINTS" id="PR01046">
    <property type="entry name" value="TRNASYNTHPRO"/>
</dbReference>
<dbReference type="EMBL" id="BDEV01000063">
    <property type="protein sequence ID" value="GCD62439.1"/>
    <property type="molecule type" value="Genomic_DNA"/>
</dbReference>
<evidence type="ECO:0000256" key="2">
    <source>
        <dbReference type="ARBA" id="ARBA00011738"/>
    </source>
</evidence>
<evidence type="ECO:0000256" key="10">
    <source>
        <dbReference type="HAMAP-Rule" id="MF_01570"/>
    </source>
</evidence>
<sequence length="477" mass="53754">MPVSQAFLYPAAVLQQIVIGYTKAAFVQEKSLFYKAECTMRLSRSFLPTLKENPAEAQIVSHRLMLRAGLIRQTASGIYAWLPAGLKVLRNISQIVREEQDRVGAQEVLMPTLQSADLWKRSGRYDAYGPEMLRIQDRHKRELLYGPTNEEMITDLFGQTVKSYKDLPQVLYHIQWKFRDEMRPRFGVMRGREFLMKDAYSFDLDYESAVATYRRMLLAYLRTFQRLGVRAVPMRADTGPIGGELSHEFLILAPTGESGVFYDAALEEQDWLDEPVDTNSPVALEAFFNRVTTPYAATDEMHDEAGWQAVPAERQREGRGVEVGHIFYFGDKYTRSMDVSVSGPDGNQLYPEMGSYGIGVSRLAGAIIEACHDDNGIIWPDAVAPFRAVILNLKNGDELCDAICERIYSTNEEAFLYDDRAERAGVKFADADLMGHPWQIVVGPRGAKEGKVELKRRATGERHEVSVDDALALVLAG</sequence>
<evidence type="ECO:0000256" key="5">
    <source>
        <dbReference type="ARBA" id="ARBA00022741"/>
    </source>
</evidence>
<dbReference type="FunFam" id="3.30.930.10:FF:000042">
    <property type="entry name" value="probable proline--tRNA ligase, mitochondrial"/>
    <property type="match status" value="1"/>
</dbReference>
<reference evidence="12 13" key="1">
    <citation type="submission" date="2016-06" db="EMBL/GenBank/DDBJ databases">
        <title>Acetobacter pasteurianus NBRC 3278 whole genome sequencing project.</title>
        <authorList>
            <person name="Matsutani M."/>
            <person name="Shiwa Y."/>
            <person name="Okamoto-Kainuma A."/>
            <person name="Ishikawa M."/>
            <person name="Koizumi Y."/>
            <person name="Yoshikawa H."/>
            <person name="Yakushi T."/>
            <person name="Matsushita K."/>
        </authorList>
    </citation>
    <scope>NUCLEOTIDE SEQUENCE [LARGE SCALE GENOMIC DNA]</scope>
    <source>
        <strain evidence="12 13">NBRC 3278</strain>
    </source>
</reference>
<dbReference type="CDD" id="cd00861">
    <property type="entry name" value="ProRS_anticodon_short"/>
    <property type="match status" value="1"/>
</dbReference>
<dbReference type="Gene3D" id="3.40.50.800">
    <property type="entry name" value="Anticodon-binding domain"/>
    <property type="match status" value="1"/>
</dbReference>
<keyword evidence="6 10" id="KW-0067">ATP-binding</keyword>
<dbReference type="Proteomes" id="UP000287385">
    <property type="component" value="Unassembled WGS sequence"/>
</dbReference>
<evidence type="ECO:0000256" key="3">
    <source>
        <dbReference type="ARBA" id="ARBA00022490"/>
    </source>
</evidence>
<dbReference type="PROSITE" id="PS50862">
    <property type="entry name" value="AA_TRNA_LIGASE_II"/>
    <property type="match status" value="1"/>
</dbReference>
<dbReference type="GO" id="GO:0005829">
    <property type="term" value="C:cytosol"/>
    <property type="evidence" value="ECO:0007669"/>
    <property type="project" value="TreeGrafter"/>
</dbReference>
<keyword evidence="8 10" id="KW-0030">Aminoacyl-tRNA synthetase</keyword>
<comment type="similarity">
    <text evidence="10">Belongs to the class-II aminoacyl-tRNA synthetase family. ProS type 2 subfamily.</text>
</comment>
<dbReference type="InterPro" id="IPR002316">
    <property type="entry name" value="Pro-tRNA-ligase_IIa"/>
</dbReference>
<feature type="domain" description="Aminoacyl-transfer RNA synthetases class-II family profile" evidence="11">
    <location>
        <begin position="72"/>
        <end position="380"/>
    </location>
</feature>
<dbReference type="CDD" id="cd00779">
    <property type="entry name" value="ProRS_core_prok"/>
    <property type="match status" value="1"/>
</dbReference>
<evidence type="ECO:0000256" key="8">
    <source>
        <dbReference type="ARBA" id="ARBA00023146"/>
    </source>
</evidence>
<evidence type="ECO:0000313" key="13">
    <source>
        <dbReference type="Proteomes" id="UP000287385"/>
    </source>
</evidence>
<keyword evidence="3 10" id="KW-0963">Cytoplasm</keyword>
<dbReference type="InterPro" id="IPR004154">
    <property type="entry name" value="Anticodon-bd"/>
</dbReference>
<evidence type="ECO:0000256" key="9">
    <source>
        <dbReference type="ARBA" id="ARBA00047671"/>
    </source>
</evidence>
<keyword evidence="7 10" id="KW-0648">Protein biosynthesis</keyword>
<dbReference type="PANTHER" id="PTHR42753">
    <property type="entry name" value="MITOCHONDRIAL RIBOSOME PROTEIN L39/PROLYL-TRNA LIGASE FAMILY MEMBER"/>
    <property type="match status" value="1"/>
</dbReference>
<dbReference type="InterPro" id="IPR036621">
    <property type="entry name" value="Anticodon-bd_dom_sf"/>
</dbReference>
<comment type="subcellular location">
    <subcellularLocation>
        <location evidence="1 10">Cytoplasm</location>
    </subcellularLocation>
</comment>
<dbReference type="InterPro" id="IPR050062">
    <property type="entry name" value="Pro-tRNA_synthetase"/>
</dbReference>
<evidence type="ECO:0000256" key="4">
    <source>
        <dbReference type="ARBA" id="ARBA00022598"/>
    </source>
</evidence>
<gene>
    <name evidence="10 12" type="primary">proS</name>
    <name evidence="12" type="ORF">NBRC3278_1532</name>
</gene>
<evidence type="ECO:0000256" key="6">
    <source>
        <dbReference type="ARBA" id="ARBA00022840"/>
    </source>
</evidence>
<dbReference type="PANTHER" id="PTHR42753:SF2">
    <property type="entry name" value="PROLINE--TRNA LIGASE"/>
    <property type="match status" value="1"/>
</dbReference>
<dbReference type="GO" id="GO:0004827">
    <property type="term" value="F:proline-tRNA ligase activity"/>
    <property type="evidence" value="ECO:0007669"/>
    <property type="project" value="UniProtKB-UniRule"/>
</dbReference>
<dbReference type="InterPro" id="IPR045864">
    <property type="entry name" value="aa-tRNA-synth_II/BPL/LPL"/>
</dbReference>
<dbReference type="InterPro" id="IPR006195">
    <property type="entry name" value="aa-tRNA-synth_II"/>
</dbReference>
<evidence type="ECO:0000259" key="11">
    <source>
        <dbReference type="PROSITE" id="PS50862"/>
    </source>
</evidence>
<proteinExistence type="inferred from homology"/>
<organism evidence="12 13">
    <name type="scientific">Acetobacter pasteurianus NBRC 3278</name>
    <dbReference type="NCBI Taxonomy" id="1226660"/>
    <lineage>
        <taxon>Bacteria</taxon>
        <taxon>Pseudomonadati</taxon>
        <taxon>Pseudomonadota</taxon>
        <taxon>Alphaproteobacteria</taxon>
        <taxon>Acetobacterales</taxon>
        <taxon>Acetobacteraceae</taxon>
        <taxon>Acetobacter</taxon>
    </lineage>
</organism>
<dbReference type="AlphaFoldDB" id="A0A401X3W1"/>
<comment type="catalytic activity">
    <reaction evidence="9 10">
        <text>tRNA(Pro) + L-proline + ATP = L-prolyl-tRNA(Pro) + AMP + diphosphate</text>
        <dbReference type="Rhea" id="RHEA:14305"/>
        <dbReference type="Rhea" id="RHEA-COMP:9700"/>
        <dbReference type="Rhea" id="RHEA-COMP:9702"/>
        <dbReference type="ChEBI" id="CHEBI:30616"/>
        <dbReference type="ChEBI" id="CHEBI:33019"/>
        <dbReference type="ChEBI" id="CHEBI:60039"/>
        <dbReference type="ChEBI" id="CHEBI:78442"/>
        <dbReference type="ChEBI" id="CHEBI:78532"/>
        <dbReference type="ChEBI" id="CHEBI:456215"/>
        <dbReference type="EC" id="6.1.1.15"/>
    </reaction>
</comment>
<dbReference type="HAMAP" id="MF_01570">
    <property type="entry name" value="Pro_tRNA_synth_type2"/>
    <property type="match status" value="1"/>
</dbReference>